<gene>
    <name evidence="1" type="ORF">ACFW6T_05305</name>
</gene>
<protein>
    <submittedName>
        <fullName evidence="1">Uncharacterized protein</fullName>
    </submittedName>
</protein>
<proteinExistence type="predicted"/>
<comment type="caution">
    <text evidence="1">The sequence shown here is derived from an EMBL/GenBank/DDBJ whole genome shotgun (WGS) entry which is preliminary data.</text>
</comment>
<organism evidence="1 2">
    <name type="scientific">Kitasatospora phosalacinea</name>
    <dbReference type="NCBI Taxonomy" id="2065"/>
    <lineage>
        <taxon>Bacteria</taxon>
        <taxon>Bacillati</taxon>
        <taxon>Actinomycetota</taxon>
        <taxon>Actinomycetes</taxon>
        <taxon>Kitasatosporales</taxon>
        <taxon>Streptomycetaceae</taxon>
        <taxon>Kitasatospora</taxon>
    </lineage>
</organism>
<dbReference type="Gene3D" id="1.25.40.10">
    <property type="entry name" value="Tetratricopeptide repeat domain"/>
    <property type="match status" value="1"/>
</dbReference>
<dbReference type="RefSeq" id="WP_380319985.1">
    <property type="nucleotide sequence ID" value="NZ_JBHYPW010000010.1"/>
</dbReference>
<dbReference type="EMBL" id="JBHYPX010000006">
    <property type="protein sequence ID" value="MFE1351392.1"/>
    <property type="molecule type" value="Genomic_DNA"/>
</dbReference>
<accession>A0ABW6GFB5</accession>
<keyword evidence="2" id="KW-1185">Reference proteome</keyword>
<dbReference type="Proteomes" id="UP001599542">
    <property type="component" value="Unassembled WGS sequence"/>
</dbReference>
<dbReference type="InterPro" id="IPR011990">
    <property type="entry name" value="TPR-like_helical_dom_sf"/>
</dbReference>
<evidence type="ECO:0000313" key="2">
    <source>
        <dbReference type="Proteomes" id="UP001599542"/>
    </source>
</evidence>
<evidence type="ECO:0000313" key="1">
    <source>
        <dbReference type="EMBL" id="MFE1351392.1"/>
    </source>
</evidence>
<reference evidence="1 2" key="1">
    <citation type="submission" date="2024-09" db="EMBL/GenBank/DDBJ databases">
        <title>The Natural Products Discovery Center: Release of the First 8490 Sequenced Strains for Exploring Actinobacteria Biosynthetic Diversity.</title>
        <authorList>
            <person name="Kalkreuter E."/>
            <person name="Kautsar S.A."/>
            <person name="Yang D."/>
            <person name="Bader C.D."/>
            <person name="Teijaro C.N."/>
            <person name="Fluegel L."/>
            <person name="Davis C.M."/>
            <person name="Simpson J.R."/>
            <person name="Lauterbach L."/>
            <person name="Steele A.D."/>
            <person name="Gui C."/>
            <person name="Meng S."/>
            <person name="Li G."/>
            <person name="Viehrig K."/>
            <person name="Ye F."/>
            <person name="Su P."/>
            <person name="Kiefer A.F."/>
            <person name="Nichols A."/>
            <person name="Cepeda A.J."/>
            <person name="Yan W."/>
            <person name="Fan B."/>
            <person name="Jiang Y."/>
            <person name="Adhikari A."/>
            <person name="Zheng C.-J."/>
            <person name="Schuster L."/>
            <person name="Cowan T.M."/>
            <person name="Smanski M.J."/>
            <person name="Chevrette M.G."/>
            <person name="De Carvalho L.P.S."/>
            <person name="Shen B."/>
        </authorList>
    </citation>
    <scope>NUCLEOTIDE SEQUENCE [LARGE SCALE GENOMIC DNA]</scope>
    <source>
        <strain evidence="1 2">NPDC058753</strain>
    </source>
</reference>
<sequence>MLPTNWERRVDTLYWEGVSAMPRGAFHGPADLPAVRRSLGFHQGAEAVLRDVLAQRPQDERAVEKLAALLYSTGRTLGLLDRHREAADVLAEAAELYLLPARLPEGRQLLVGDVWIRRARALGNLGASLSALRLVNKALAVYAVSGVQEPGHPRTADLARVLALAAEVVLVHGDPDQALTCARESLGRYRGLAPGRPLTTADESVGYIVTAMEVAVRVETVRRQWDTVAALDRLLVGSYPAGDPNRRKAAALQVAHLRLAGHRVAADHTPGVLLTGAETARAHEEATAALPVSLAEALRRVARRWPDSGAEALRTAVAEQESMSASARVPDHDRLDDHARAAAELAVLAADTDPVAACRIAVEAHLLLEVGCTRATGTGHRGSWLVQHATPWARCLEVAATTADSLYGRQGRGFTEDLRTSVDDLRNLLLTLPAHHSGEQARQVLDRATAILRTR</sequence>
<name>A0ABW6GFB5_9ACTN</name>
<dbReference type="SUPFAM" id="SSF48452">
    <property type="entry name" value="TPR-like"/>
    <property type="match status" value="1"/>
</dbReference>